<protein>
    <submittedName>
        <fullName evidence="9">L,D-transpeptidase</fullName>
    </submittedName>
</protein>
<dbReference type="EMBL" id="JAAXLA010000010">
    <property type="protein sequence ID" value="NMH97233.1"/>
    <property type="molecule type" value="Genomic_DNA"/>
</dbReference>
<evidence type="ECO:0000256" key="1">
    <source>
        <dbReference type="ARBA" id="ARBA00004752"/>
    </source>
</evidence>
<dbReference type="PANTHER" id="PTHR30582:SF33">
    <property type="entry name" value="EXPORTED PROTEIN"/>
    <property type="match status" value="1"/>
</dbReference>
<keyword evidence="10" id="KW-1185">Reference proteome</keyword>
<evidence type="ECO:0000256" key="5">
    <source>
        <dbReference type="ARBA" id="ARBA00023316"/>
    </source>
</evidence>
<name>A0ABX1S9U5_9PSEU</name>
<dbReference type="InterPro" id="IPR050979">
    <property type="entry name" value="LD-transpeptidase"/>
</dbReference>
<keyword evidence="5 6" id="KW-0961">Cell wall biogenesis/degradation</keyword>
<evidence type="ECO:0000256" key="3">
    <source>
        <dbReference type="ARBA" id="ARBA00022960"/>
    </source>
</evidence>
<dbReference type="RefSeq" id="WP_169380680.1">
    <property type="nucleotide sequence ID" value="NZ_JAAXLA010000010.1"/>
</dbReference>
<dbReference type="CDD" id="cd16913">
    <property type="entry name" value="YkuD_like"/>
    <property type="match status" value="1"/>
</dbReference>
<feature type="active site" description="Nucleophile" evidence="6">
    <location>
        <position position="137"/>
    </location>
</feature>
<dbReference type="InterPro" id="IPR038063">
    <property type="entry name" value="Transpep_catalytic_dom"/>
</dbReference>
<dbReference type="SUPFAM" id="SSF141523">
    <property type="entry name" value="L,D-transpeptidase catalytic domain-like"/>
    <property type="match status" value="1"/>
</dbReference>
<evidence type="ECO:0000256" key="4">
    <source>
        <dbReference type="ARBA" id="ARBA00022984"/>
    </source>
</evidence>
<dbReference type="Gene3D" id="2.40.440.10">
    <property type="entry name" value="L,D-transpeptidase catalytic domain-like"/>
    <property type="match status" value="1"/>
</dbReference>
<dbReference type="InterPro" id="IPR005490">
    <property type="entry name" value="LD_TPept_cat_dom"/>
</dbReference>
<dbReference type="Proteomes" id="UP000820669">
    <property type="component" value="Unassembled WGS sequence"/>
</dbReference>
<comment type="caution">
    <text evidence="9">The sequence shown here is derived from an EMBL/GenBank/DDBJ whole genome shotgun (WGS) entry which is preliminary data.</text>
</comment>
<feature type="domain" description="L,D-TPase catalytic" evidence="8">
    <location>
        <begin position="53"/>
        <end position="161"/>
    </location>
</feature>
<evidence type="ECO:0000313" key="9">
    <source>
        <dbReference type="EMBL" id="NMH97233.1"/>
    </source>
</evidence>
<keyword evidence="3 6" id="KW-0133">Cell shape</keyword>
<evidence type="ECO:0000256" key="2">
    <source>
        <dbReference type="ARBA" id="ARBA00022679"/>
    </source>
</evidence>
<dbReference type="Pfam" id="PF03734">
    <property type="entry name" value="YkuD"/>
    <property type="match status" value="1"/>
</dbReference>
<evidence type="ECO:0000256" key="6">
    <source>
        <dbReference type="PROSITE-ProRule" id="PRU01373"/>
    </source>
</evidence>
<proteinExistence type="predicted"/>
<comment type="pathway">
    <text evidence="1 6">Cell wall biogenesis; peptidoglycan biosynthesis.</text>
</comment>
<feature type="active site" description="Proton donor/acceptor" evidence="6">
    <location>
        <position position="126"/>
    </location>
</feature>
<dbReference type="PROSITE" id="PS52029">
    <property type="entry name" value="LD_TPASE"/>
    <property type="match status" value="1"/>
</dbReference>
<accession>A0ABX1S9U5</accession>
<keyword evidence="2" id="KW-0808">Transferase</keyword>
<evidence type="ECO:0000256" key="7">
    <source>
        <dbReference type="SAM" id="SignalP"/>
    </source>
</evidence>
<feature type="chain" id="PRO_5045814489" evidence="7">
    <location>
        <begin position="21"/>
        <end position="163"/>
    </location>
</feature>
<keyword evidence="4 6" id="KW-0573">Peptidoglycan synthesis</keyword>
<evidence type="ECO:0000259" key="8">
    <source>
        <dbReference type="PROSITE" id="PS52029"/>
    </source>
</evidence>
<keyword evidence="7" id="KW-0732">Signal</keyword>
<feature type="signal peptide" evidence="7">
    <location>
        <begin position="1"/>
        <end position="20"/>
    </location>
</feature>
<organism evidence="9 10">
    <name type="scientific">Pseudonocardia acidicola</name>
    <dbReference type="NCBI Taxonomy" id="2724939"/>
    <lineage>
        <taxon>Bacteria</taxon>
        <taxon>Bacillati</taxon>
        <taxon>Actinomycetota</taxon>
        <taxon>Actinomycetes</taxon>
        <taxon>Pseudonocardiales</taxon>
        <taxon>Pseudonocardiaceae</taxon>
        <taxon>Pseudonocardia</taxon>
    </lineage>
</organism>
<evidence type="ECO:0000313" key="10">
    <source>
        <dbReference type="Proteomes" id="UP000820669"/>
    </source>
</evidence>
<reference evidence="9 10" key="1">
    <citation type="submission" date="2020-04" db="EMBL/GenBank/DDBJ databases">
        <authorList>
            <person name="Klaysubun C."/>
            <person name="Duangmal K."/>
            <person name="Lipun K."/>
        </authorList>
    </citation>
    <scope>NUCLEOTIDE SEQUENCE [LARGE SCALE GENOMIC DNA]</scope>
    <source>
        <strain evidence="9 10">K10HN5</strain>
    </source>
</reference>
<gene>
    <name evidence="9" type="ORF">HF526_07880</name>
</gene>
<dbReference type="PANTHER" id="PTHR30582">
    <property type="entry name" value="L,D-TRANSPEPTIDASE"/>
    <property type="match status" value="1"/>
</dbReference>
<sequence length="163" mass="16694">MTAAAAVGVGTLLVGTVAMAAPAQAPATGGGQAAPAGNASAALVPGTPCTVTAKACADLAHRKAWLIQDGKVMRGPVPTMPGAPDEPTPVGTFKVQWKDPHHISDSPNHAEMPYSVFFADGGVAFHEGSLQRYSAGCIHLTMDDAKAFYAYLQVGDEVQVHAD</sequence>